<evidence type="ECO:0000256" key="2">
    <source>
        <dbReference type="ARBA" id="ARBA00022448"/>
    </source>
</evidence>
<dbReference type="EMBL" id="QNRT01000002">
    <property type="protein sequence ID" value="RBP51090.1"/>
    <property type="molecule type" value="Genomic_DNA"/>
</dbReference>
<evidence type="ECO:0000259" key="7">
    <source>
        <dbReference type="PROSITE" id="PS50850"/>
    </source>
</evidence>
<evidence type="ECO:0000256" key="1">
    <source>
        <dbReference type="ARBA" id="ARBA00004141"/>
    </source>
</evidence>
<dbReference type="InterPro" id="IPR036259">
    <property type="entry name" value="MFS_trans_sf"/>
</dbReference>
<keyword evidence="5 6" id="KW-0472">Membrane</keyword>
<dbReference type="PANTHER" id="PTHR23505:SF79">
    <property type="entry name" value="PROTEIN SPINSTER"/>
    <property type="match status" value="1"/>
</dbReference>
<reference evidence="8 9" key="1">
    <citation type="submission" date="2018-06" db="EMBL/GenBank/DDBJ databases">
        <title>Genomic Encyclopedia of Type Strains, Phase IV (KMG-IV): sequencing the most valuable type-strain genomes for metagenomic binning, comparative biology and taxonomic classification.</title>
        <authorList>
            <person name="Goeker M."/>
        </authorList>
    </citation>
    <scope>NUCLEOTIDE SEQUENCE [LARGE SCALE GENOMIC DNA]</scope>
    <source>
        <strain evidence="8 9">DSM 24032</strain>
    </source>
</reference>
<proteinExistence type="predicted"/>
<feature type="transmembrane region" description="Helical" evidence="6">
    <location>
        <begin position="175"/>
        <end position="194"/>
    </location>
</feature>
<dbReference type="InterPro" id="IPR044770">
    <property type="entry name" value="MFS_spinster-like"/>
</dbReference>
<dbReference type="Gene3D" id="1.20.1250.20">
    <property type="entry name" value="MFS general substrate transporter like domains"/>
    <property type="match status" value="1"/>
</dbReference>
<comment type="caution">
    <text evidence="8">The sequence shown here is derived from an EMBL/GenBank/DDBJ whole genome shotgun (WGS) entry which is preliminary data.</text>
</comment>
<feature type="transmembrane region" description="Helical" evidence="6">
    <location>
        <begin position="80"/>
        <end position="104"/>
    </location>
</feature>
<keyword evidence="3 6" id="KW-0812">Transmembrane</keyword>
<evidence type="ECO:0000313" key="8">
    <source>
        <dbReference type="EMBL" id="RBP51090.1"/>
    </source>
</evidence>
<feature type="transmembrane region" description="Helical" evidence="6">
    <location>
        <begin position="225"/>
        <end position="245"/>
    </location>
</feature>
<dbReference type="PROSITE" id="PS50850">
    <property type="entry name" value="MFS"/>
    <property type="match status" value="1"/>
</dbReference>
<feature type="transmembrane region" description="Helical" evidence="6">
    <location>
        <begin position="265"/>
        <end position="287"/>
    </location>
</feature>
<dbReference type="InterPro" id="IPR020846">
    <property type="entry name" value="MFS_dom"/>
</dbReference>
<feature type="transmembrane region" description="Helical" evidence="6">
    <location>
        <begin position="363"/>
        <end position="384"/>
    </location>
</feature>
<dbReference type="GO" id="GO:0016020">
    <property type="term" value="C:membrane"/>
    <property type="evidence" value="ECO:0007669"/>
    <property type="project" value="UniProtKB-SubCell"/>
</dbReference>
<dbReference type="Pfam" id="PF07690">
    <property type="entry name" value="MFS_1"/>
    <property type="match status" value="1"/>
</dbReference>
<gene>
    <name evidence="8" type="ORF">DFR28_102509</name>
</gene>
<dbReference type="RefSeq" id="WP_113953886.1">
    <property type="nucleotide sequence ID" value="NZ_QNRT01000002.1"/>
</dbReference>
<feature type="transmembrane region" description="Helical" evidence="6">
    <location>
        <begin position="13"/>
        <end position="39"/>
    </location>
</feature>
<dbReference type="GO" id="GO:0022857">
    <property type="term" value="F:transmembrane transporter activity"/>
    <property type="evidence" value="ECO:0007669"/>
    <property type="project" value="InterPro"/>
</dbReference>
<feature type="transmembrane region" description="Helical" evidence="6">
    <location>
        <begin position="51"/>
        <end position="74"/>
    </location>
</feature>
<feature type="transmembrane region" description="Helical" evidence="6">
    <location>
        <begin position="299"/>
        <end position="320"/>
    </location>
</feature>
<feature type="transmembrane region" description="Helical" evidence="6">
    <location>
        <begin position="332"/>
        <end position="351"/>
    </location>
</feature>
<dbReference type="SUPFAM" id="SSF103473">
    <property type="entry name" value="MFS general substrate transporter"/>
    <property type="match status" value="1"/>
</dbReference>
<protein>
    <submittedName>
        <fullName evidence="8">Putative MFS family arabinose efflux permease</fullName>
    </submittedName>
</protein>
<sequence length="439" mass="47803">MTDPKSSSKQYRALVLVLLTVVYGFNFIDRQIVGILAPFIQKDLGLTNTQLGLLIGLAFAAFYTGVAIPIAWLADRYNRVNILSISLAMWSGFTALTGLAGNFFQIGMARMGVGIGEAGGSPPSHSIISDLYGKEERASALGVYSMGIPLGIMSAYFATAFLMGSSGEDVDWRRIFVFLGLTGVALAVVVRLVLREPIRGAMEFKNHASIKQPPFKESLKSLLKIPAWWAMCFGIAFGSFVSYGFSAFQTKYLRLLDPSFDFQTLVIVLGIINGTTYAGGAFLGAKVADKWGSKNIRAYGWLPAIAIAICLPVAIMGFWVSSVWVHLGFTTFLLFFLGIYLGPSFAIAQTLAPINMRAMSTALFFFILNMVALGGGPTFAGWLIDVFKQSNGDLMSMRYAMTVTCLMFIPSIISFLIVSKVLPKDWDAAEKRNIKLAEG</sequence>
<feature type="transmembrane region" description="Helical" evidence="6">
    <location>
        <begin position="399"/>
        <end position="422"/>
    </location>
</feature>
<evidence type="ECO:0000256" key="4">
    <source>
        <dbReference type="ARBA" id="ARBA00022989"/>
    </source>
</evidence>
<dbReference type="PANTHER" id="PTHR23505">
    <property type="entry name" value="SPINSTER"/>
    <property type="match status" value="1"/>
</dbReference>
<evidence type="ECO:0000256" key="6">
    <source>
        <dbReference type="SAM" id="Phobius"/>
    </source>
</evidence>
<organism evidence="8 9">
    <name type="scientific">Arenicella xantha</name>
    <dbReference type="NCBI Taxonomy" id="644221"/>
    <lineage>
        <taxon>Bacteria</taxon>
        <taxon>Pseudomonadati</taxon>
        <taxon>Pseudomonadota</taxon>
        <taxon>Gammaproteobacteria</taxon>
        <taxon>Arenicellales</taxon>
        <taxon>Arenicellaceae</taxon>
        <taxon>Arenicella</taxon>
    </lineage>
</organism>
<dbReference type="InParanoid" id="A0A395JQU7"/>
<dbReference type="Proteomes" id="UP000253083">
    <property type="component" value="Unassembled WGS sequence"/>
</dbReference>
<dbReference type="AlphaFoldDB" id="A0A395JQU7"/>
<dbReference type="OrthoDB" id="6057322at2"/>
<feature type="domain" description="Major facilitator superfamily (MFS) profile" evidence="7">
    <location>
        <begin position="15"/>
        <end position="422"/>
    </location>
</feature>
<evidence type="ECO:0000256" key="3">
    <source>
        <dbReference type="ARBA" id="ARBA00022692"/>
    </source>
</evidence>
<keyword evidence="4 6" id="KW-1133">Transmembrane helix</keyword>
<accession>A0A395JQU7</accession>
<feature type="transmembrane region" description="Helical" evidence="6">
    <location>
        <begin position="141"/>
        <end position="163"/>
    </location>
</feature>
<keyword evidence="2" id="KW-0813">Transport</keyword>
<keyword evidence="9" id="KW-1185">Reference proteome</keyword>
<evidence type="ECO:0000313" key="9">
    <source>
        <dbReference type="Proteomes" id="UP000253083"/>
    </source>
</evidence>
<dbReference type="InterPro" id="IPR011701">
    <property type="entry name" value="MFS"/>
</dbReference>
<name>A0A395JQU7_9GAMM</name>
<comment type="subcellular location">
    <subcellularLocation>
        <location evidence="1">Membrane</location>
        <topology evidence="1">Multi-pass membrane protein</topology>
    </subcellularLocation>
</comment>
<evidence type="ECO:0000256" key="5">
    <source>
        <dbReference type="ARBA" id="ARBA00023136"/>
    </source>
</evidence>
<dbReference type="CDD" id="cd17328">
    <property type="entry name" value="MFS_spinster_like"/>
    <property type="match status" value="1"/>
</dbReference>